<dbReference type="RefSeq" id="WP_182949893.1">
    <property type="nucleotide sequence ID" value="NZ_JABEQK010000007.1"/>
</dbReference>
<proteinExistence type="predicted"/>
<keyword evidence="2" id="KW-0472">Membrane</keyword>
<evidence type="ECO:0000256" key="2">
    <source>
        <dbReference type="SAM" id="Phobius"/>
    </source>
</evidence>
<keyword evidence="4" id="KW-1185">Reference proteome</keyword>
<keyword evidence="2" id="KW-0812">Transmembrane</keyword>
<sequence>MTGQPAPGLLHRRHVAMTLIGGVIGASLFVGFSASIATAGPGVGLSCLLGGLIVPAERATLARPRGRRRGGGRDRGERRSGLPLETRSLSNDRGAGPGFLPAGSKYPAGVRRF</sequence>
<dbReference type="AlphaFoldDB" id="A0A7W4KEG8"/>
<feature type="transmembrane region" description="Helical" evidence="2">
    <location>
        <begin position="15"/>
        <end position="37"/>
    </location>
</feature>
<comment type="caution">
    <text evidence="3">The sequence shown here is derived from an EMBL/GenBank/DDBJ whole genome shotgun (WGS) entry which is preliminary data.</text>
</comment>
<protein>
    <submittedName>
        <fullName evidence="3">Uncharacterized protein</fullName>
    </submittedName>
</protein>
<feature type="region of interest" description="Disordered" evidence="1">
    <location>
        <begin position="62"/>
        <end position="113"/>
    </location>
</feature>
<evidence type="ECO:0000256" key="1">
    <source>
        <dbReference type="SAM" id="MobiDB-lite"/>
    </source>
</evidence>
<accession>A0A7W4KEG8</accession>
<dbReference type="EMBL" id="JABEQK010000007">
    <property type="protein sequence ID" value="MBB2205350.1"/>
    <property type="molecule type" value="Genomic_DNA"/>
</dbReference>
<feature type="compositionally biased region" description="Basic and acidic residues" evidence="1">
    <location>
        <begin position="71"/>
        <end position="80"/>
    </location>
</feature>
<evidence type="ECO:0000313" key="4">
    <source>
        <dbReference type="Proteomes" id="UP000540556"/>
    </source>
</evidence>
<gene>
    <name evidence="3" type="ORF">HLH27_10015</name>
</gene>
<evidence type="ECO:0000313" key="3">
    <source>
        <dbReference type="EMBL" id="MBB2205350.1"/>
    </source>
</evidence>
<dbReference type="Proteomes" id="UP000540556">
    <property type="component" value="Unassembled WGS sequence"/>
</dbReference>
<reference evidence="3 4" key="1">
    <citation type="submission" date="2020-04" db="EMBL/GenBank/DDBJ databases">
        <title>Description of novel Gluconacetobacter.</title>
        <authorList>
            <person name="Sombolestani A."/>
        </authorList>
    </citation>
    <scope>NUCLEOTIDE SEQUENCE [LARGE SCALE GENOMIC DNA]</scope>
    <source>
        <strain evidence="3 4">LMG 27800</strain>
    </source>
</reference>
<keyword evidence="2" id="KW-1133">Transmembrane helix</keyword>
<name>A0A7W4KEG8_9PROT</name>
<organism evidence="3 4">
    <name type="scientific">Gluconacetobacter takamatsuzukensis</name>
    <dbReference type="NCBI Taxonomy" id="1286190"/>
    <lineage>
        <taxon>Bacteria</taxon>
        <taxon>Pseudomonadati</taxon>
        <taxon>Pseudomonadota</taxon>
        <taxon>Alphaproteobacteria</taxon>
        <taxon>Acetobacterales</taxon>
        <taxon>Acetobacteraceae</taxon>
        <taxon>Gluconacetobacter</taxon>
    </lineage>
</organism>